<name>A0A8S3DIJ5_9BILA</name>
<reference evidence="2" key="1">
    <citation type="submission" date="2021-02" db="EMBL/GenBank/DDBJ databases">
        <authorList>
            <person name="Nowell W R."/>
        </authorList>
    </citation>
    <scope>NUCLEOTIDE SEQUENCE</scope>
</reference>
<feature type="domain" description="Helitron helicase-like" evidence="1">
    <location>
        <begin position="2"/>
        <end position="55"/>
    </location>
</feature>
<accession>A0A8S3DIJ5</accession>
<gene>
    <name evidence="2" type="ORF">SMN809_LOCUS57108</name>
</gene>
<dbReference type="EMBL" id="CAJOBI010207333">
    <property type="protein sequence ID" value="CAF5008744.1"/>
    <property type="molecule type" value="Genomic_DNA"/>
</dbReference>
<evidence type="ECO:0000259" key="1">
    <source>
        <dbReference type="Pfam" id="PF14214"/>
    </source>
</evidence>
<evidence type="ECO:0000313" key="2">
    <source>
        <dbReference type="EMBL" id="CAF5008744.1"/>
    </source>
</evidence>
<proteinExistence type="predicted"/>
<sequence length="77" mass="8385">MGSAHSRSALRTKIHSLCFNLGLPSLFVTINPADIHSPVALYFAGVDLDLDRVLPEVLRTSYERAQIIATHPVATAK</sequence>
<protein>
    <recommendedName>
        <fullName evidence="1">Helitron helicase-like domain-containing protein</fullName>
    </recommendedName>
</protein>
<evidence type="ECO:0000313" key="3">
    <source>
        <dbReference type="Proteomes" id="UP000676336"/>
    </source>
</evidence>
<comment type="caution">
    <text evidence="2">The sequence shown here is derived from an EMBL/GenBank/DDBJ whole genome shotgun (WGS) entry which is preliminary data.</text>
</comment>
<dbReference type="Proteomes" id="UP000676336">
    <property type="component" value="Unassembled WGS sequence"/>
</dbReference>
<dbReference type="AlphaFoldDB" id="A0A8S3DIJ5"/>
<dbReference type="Pfam" id="PF14214">
    <property type="entry name" value="Helitron_like_N"/>
    <property type="match status" value="1"/>
</dbReference>
<feature type="non-terminal residue" evidence="2">
    <location>
        <position position="77"/>
    </location>
</feature>
<dbReference type="InterPro" id="IPR025476">
    <property type="entry name" value="Helitron_helicase-like"/>
</dbReference>
<organism evidence="2 3">
    <name type="scientific">Rotaria magnacalcarata</name>
    <dbReference type="NCBI Taxonomy" id="392030"/>
    <lineage>
        <taxon>Eukaryota</taxon>
        <taxon>Metazoa</taxon>
        <taxon>Spiralia</taxon>
        <taxon>Gnathifera</taxon>
        <taxon>Rotifera</taxon>
        <taxon>Eurotatoria</taxon>
        <taxon>Bdelloidea</taxon>
        <taxon>Philodinida</taxon>
        <taxon>Philodinidae</taxon>
        <taxon>Rotaria</taxon>
    </lineage>
</organism>